<sequence length="114" mass="11535">VTADGSGVFNALHLWPVLRFGPTGGHWVLDTGCHRATAPAARVEGVAAGACGGMTGAGPPSPGAALLLASGCPAHAPLPSSFKQASLYLDARRLQPGQLVRLAVHVGPQAIRVR</sequence>
<reference evidence="1 2" key="1">
    <citation type="submission" date="2020-02" db="EMBL/GenBank/DDBJ databases">
        <title>Draft genome sequence of Haematococcus lacustris strain NIES-144.</title>
        <authorList>
            <person name="Morimoto D."/>
            <person name="Nakagawa S."/>
            <person name="Yoshida T."/>
            <person name="Sawayama S."/>
        </authorList>
    </citation>
    <scope>NUCLEOTIDE SEQUENCE [LARGE SCALE GENOMIC DNA]</scope>
    <source>
        <strain evidence="1 2">NIES-144</strain>
    </source>
</reference>
<dbReference type="Proteomes" id="UP000485058">
    <property type="component" value="Unassembled WGS sequence"/>
</dbReference>
<feature type="non-terminal residue" evidence="1">
    <location>
        <position position="114"/>
    </location>
</feature>
<feature type="non-terminal residue" evidence="1">
    <location>
        <position position="1"/>
    </location>
</feature>
<gene>
    <name evidence="1" type="ORF">HaLaN_15760</name>
</gene>
<protein>
    <submittedName>
        <fullName evidence="1">Uncharacterized protein</fullName>
    </submittedName>
</protein>
<evidence type="ECO:0000313" key="2">
    <source>
        <dbReference type="Proteomes" id="UP000485058"/>
    </source>
</evidence>
<proteinExistence type="predicted"/>
<organism evidence="1 2">
    <name type="scientific">Haematococcus lacustris</name>
    <name type="common">Green alga</name>
    <name type="synonym">Haematococcus pluvialis</name>
    <dbReference type="NCBI Taxonomy" id="44745"/>
    <lineage>
        <taxon>Eukaryota</taxon>
        <taxon>Viridiplantae</taxon>
        <taxon>Chlorophyta</taxon>
        <taxon>core chlorophytes</taxon>
        <taxon>Chlorophyceae</taxon>
        <taxon>CS clade</taxon>
        <taxon>Chlamydomonadales</taxon>
        <taxon>Haematococcaceae</taxon>
        <taxon>Haematococcus</taxon>
    </lineage>
</organism>
<dbReference type="AlphaFoldDB" id="A0A699ZHF8"/>
<keyword evidence="2" id="KW-1185">Reference proteome</keyword>
<accession>A0A699ZHF8</accession>
<comment type="caution">
    <text evidence="1">The sequence shown here is derived from an EMBL/GenBank/DDBJ whole genome shotgun (WGS) entry which is preliminary data.</text>
</comment>
<dbReference type="EMBL" id="BLLF01001375">
    <property type="protein sequence ID" value="GFH18889.1"/>
    <property type="molecule type" value="Genomic_DNA"/>
</dbReference>
<name>A0A699ZHF8_HAELA</name>
<evidence type="ECO:0000313" key="1">
    <source>
        <dbReference type="EMBL" id="GFH18889.1"/>
    </source>
</evidence>